<evidence type="ECO:0000256" key="1">
    <source>
        <dbReference type="SAM" id="Phobius"/>
    </source>
</evidence>
<dbReference type="Proteomes" id="UP000035900">
    <property type="component" value="Unassembled WGS sequence"/>
</dbReference>
<protein>
    <submittedName>
        <fullName evidence="2">Uncharacterized protein</fullName>
    </submittedName>
</protein>
<keyword evidence="1" id="KW-1133">Transmembrane helix</keyword>
<dbReference type="STRING" id="1304281.ACM44_14665"/>
<dbReference type="AlphaFoldDB" id="A0A0J7IR18"/>
<proteinExistence type="predicted"/>
<name>A0A0J7IR18_9FLAO</name>
<keyword evidence="3" id="KW-1185">Reference proteome</keyword>
<sequence>MFIIYPCIYYITAVITDAFINFKWTFLKDIIIWPILGTLMWIAQLFELKYIIFILFFGITFLLLTFYLKKTRNFYFIFSYLISLYIILFGKEIYYFLLNQNNTIHKDQITVSLISIIISSFIFYRLLRKYIWK</sequence>
<feature type="transmembrane region" description="Helical" evidence="1">
    <location>
        <begin position="75"/>
        <end position="97"/>
    </location>
</feature>
<dbReference type="EMBL" id="LFNG01000050">
    <property type="protein sequence ID" value="KMQ68299.1"/>
    <property type="molecule type" value="Genomic_DNA"/>
</dbReference>
<reference evidence="2 3" key="1">
    <citation type="journal article" date="2004" name="Int. J. Syst. Evol. Microbiol.">
        <title>Kaistella koreensis gen. nov., sp. nov., a novel member of the Chryseobacterium-Bergeyella-Riemerella branch.</title>
        <authorList>
            <person name="Kim M.K."/>
            <person name="Im W.T."/>
            <person name="Shin Y.K."/>
            <person name="Lim J.H."/>
            <person name="Kim S.H."/>
            <person name="Lee B.C."/>
            <person name="Park M.Y."/>
            <person name="Lee K.Y."/>
            <person name="Lee S.T."/>
        </authorList>
    </citation>
    <scope>NUCLEOTIDE SEQUENCE [LARGE SCALE GENOMIC DNA]</scope>
    <source>
        <strain evidence="2 3">CCUG 49689</strain>
    </source>
</reference>
<gene>
    <name evidence="2" type="ORF">ACM44_14665</name>
</gene>
<keyword evidence="1" id="KW-0472">Membrane</keyword>
<feature type="transmembrane region" description="Helical" evidence="1">
    <location>
        <begin position="50"/>
        <end position="68"/>
    </location>
</feature>
<feature type="transmembrane region" description="Helical" evidence="1">
    <location>
        <begin position="109"/>
        <end position="127"/>
    </location>
</feature>
<evidence type="ECO:0000313" key="3">
    <source>
        <dbReference type="Proteomes" id="UP000035900"/>
    </source>
</evidence>
<comment type="caution">
    <text evidence="2">The sequence shown here is derived from an EMBL/GenBank/DDBJ whole genome shotgun (WGS) entry which is preliminary data.</text>
</comment>
<dbReference type="PATRIC" id="fig|1304281.5.peg.3202"/>
<accession>A0A0J7IR18</accession>
<organism evidence="2 3">
    <name type="scientific">Chryseobacterium koreense CCUG 49689</name>
    <dbReference type="NCBI Taxonomy" id="1304281"/>
    <lineage>
        <taxon>Bacteria</taxon>
        <taxon>Pseudomonadati</taxon>
        <taxon>Bacteroidota</taxon>
        <taxon>Flavobacteriia</taxon>
        <taxon>Flavobacteriales</taxon>
        <taxon>Weeksellaceae</taxon>
        <taxon>Chryseobacterium group</taxon>
        <taxon>Chryseobacterium</taxon>
    </lineage>
</organism>
<evidence type="ECO:0000313" key="2">
    <source>
        <dbReference type="EMBL" id="KMQ68299.1"/>
    </source>
</evidence>
<keyword evidence="1" id="KW-0812">Transmembrane</keyword>